<dbReference type="PANTHER" id="PTHR34501:SF9">
    <property type="entry name" value="MAJOR OUTER MEMBRANE PROTEIN P.IA"/>
    <property type="match status" value="1"/>
</dbReference>
<dbReference type="OrthoDB" id="5289162at2"/>
<evidence type="ECO:0000256" key="6">
    <source>
        <dbReference type="ARBA" id="ARBA00022729"/>
    </source>
</evidence>
<evidence type="ECO:0000256" key="3">
    <source>
        <dbReference type="ARBA" id="ARBA00022448"/>
    </source>
</evidence>
<keyword evidence="7" id="KW-0406">Ion transport</keyword>
<dbReference type="EMBL" id="CP040946">
    <property type="protein sequence ID" value="QDC45437.1"/>
    <property type="molecule type" value="Genomic_DNA"/>
</dbReference>
<dbReference type="SUPFAM" id="SSF56935">
    <property type="entry name" value="Porins"/>
    <property type="match status" value="1"/>
</dbReference>
<name>A0A5B8CVR4_9PROT</name>
<dbReference type="GO" id="GO:0046930">
    <property type="term" value="C:pore complex"/>
    <property type="evidence" value="ECO:0007669"/>
    <property type="project" value="UniProtKB-KW"/>
</dbReference>
<feature type="domain" description="Porin" evidence="12">
    <location>
        <begin position="19"/>
        <end position="467"/>
    </location>
</feature>
<evidence type="ECO:0000256" key="2">
    <source>
        <dbReference type="ARBA" id="ARBA00011233"/>
    </source>
</evidence>
<dbReference type="CDD" id="cd00342">
    <property type="entry name" value="gram_neg_porins"/>
    <property type="match status" value="1"/>
</dbReference>
<evidence type="ECO:0000256" key="8">
    <source>
        <dbReference type="ARBA" id="ARBA00023114"/>
    </source>
</evidence>
<comment type="subunit">
    <text evidence="2">Homotrimer.</text>
</comment>
<dbReference type="AlphaFoldDB" id="A0A5B8CVR4"/>
<evidence type="ECO:0000256" key="10">
    <source>
        <dbReference type="ARBA" id="ARBA00023237"/>
    </source>
</evidence>
<dbReference type="Proteomes" id="UP000311008">
    <property type="component" value="Chromosome"/>
</dbReference>
<comment type="subcellular location">
    <subcellularLocation>
        <location evidence="1">Cell outer membrane</location>
        <topology evidence="1">Multi-pass membrane protein</topology>
    </subcellularLocation>
</comment>
<evidence type="ECO:0000256" key="9">
    <source>
        <dbReference type="ARBA" id="ARBA00023136"/>
    </source>
</evidence>
<evidence type="ECO:0000256" key="7">
    <source>
        <dbReference type="ARBA" id="ARBA00023065"/>
    </source>
</evidence>
<dbReference type="Gene3D" id="2.40.160.10">
    <property type="entry name" value="Porin"/>
    <property type="match status" value="1"/>
</dbReference>
<keyword evidence="5" id="KW-0812">Transmembrane</keyword>
<gene>
    <name evidence="13" type="ORF">FIU01_10910</name>
</gene>
<accession>A0A5B8CVR4</accession>
<evidence type="ECO:0000256" key="4">
    <source>
        <dbReference type="ARBA" id="ARBA00022452"/>
    </source>
</evidence>
<keyword evidence="6 11" id="KW-0732">Signal</keyword>
<evidence type="ECO:0000313" key="14">
    <source>
        <dbReference type="Proteomes" id="UP000311008"/>
    </source>
</evidence>
<dbReference type="GO" id="GO:0006811">
    <property type="term" value="P:monoatomic ion transport"/>
    <property type="evidence" value="ECO:0007669"/>
    <property type="project" value="UniProtKB-KW"/>
</dbReference>
<feature type="signal peptide" evidence="11">
    <location>
        <begin position="1"/>
        <end position="24"/>
    </location>
</feature>
<proteinExistence type="predicted"/>
<keyword evidence="4" id="KW-1134">Transmembrane beta strand</keyword>
<keyword evidence="8" id="KW-0626">Porin</keyword>
<dbReference type="Pfam" id="PF13609">
    <property type="entry name" value="Porin_4"/>
    <property type="match status" value="1"/>
</dbReference>
<evidence type="ECO:0000313" key="13">
    <source>
        <dbReference type="EMBL" id="QDC45437.1"/>
    </source>
</evidence>
<keyword evidence="9" id="KW-0472">Membrane</keyword>
<dbReference type="GO" id="GO:0009279">
    <property type="term" value="C:cell outer membrane"/>
    <property type="evidence" value="ECO:0007669"/>
    <property type="project" value="UniProtKB-SubCell"/>
</dbReference>
<evidence type="ECO:0000256" key="1">
    <source>
        <dbReference type="ARBA" id="ARBA00004571"/>
    </source>
</evidence>
<dbReference type="InterPro" id="IPR050298">
    <property type="entry name" value="Gram-neg_bact_OMP"/>
</dbReference>
<keyword evidence="10" id="KW-0998">Cell outer membrane</keyword>
<dbReference type="InterPro" id="IPR023614">
    <property type="entry name" value="Porin_dom_sf"/>
</dbReference>
<dbReference type="KEGG" id="mmec:FIU01_10910"/>
<keyword evidence="14" id="KW-1185">Reference proteome</keyword>
<protein>
    <submittedName>
        <fullName evidence="13">Porin</fullName>
    </submittedName>
</protein>
<sequence>MHPKHFFKLALLPLALTQALAAQAQDTLSPSTATSQEAPNLLSRFMNDDNPFRVNFDLADHPAYFQVYGLVDIGLSHINHSLPENYELANNFYPYAGAKKTSRTTARTNWVNGGWQGSRLGFKGEVDKLQVWDHNFKFIYQLEAGFNTLDMKLHDAAQTLADNSGTNANASVSANSSMNGELFTRQAWAGIDGGTLGKLTYGTQYNPFFEITVTYDPNGKADSFSPLGESGTVGGGGGVSENSRMKNSLKYANVYELESHDKINYAVINQFGNSAGTSHGNGYTTQLGYESTAFGVQLAYDRFFDSVKSGSAAPGNPLANDTIAVSLYNTQAILLAGRWLPSKDLKIIGGMEWYQLQPSSSPTIGYNHIYDQTVFGGVASSALKPGFKQDNYVYYLGANFDFAQRVPALNGLTSSIGYYLTKADAIEGPTVSTNSQGKIDTWTAMVDYKLNKRFDTYLAYTTNHFSGDKYPSASNYTHVTSYGAGLRMKF</sequence>
<evidence type="ECO:0000256" key="5">
    <source>
        <dbReference type="ARBA" id="ARBA00022692"/>
    </source>
</evidence>
<keyword evidence="3" id="KW-0813">Transport</keyword>
<dbReference type="GO" id="GO:0015288">
    <property type="term" value="F:porin activity"/>
    <property type="evidence" value="ECO:0007669"/>
    <property type="project" value="UniProtKB-KW"/>
</dbReference>
<organism evidence="13 14">
    <name type="scientific">Methylophilus medardicus</name>
    <dbReference type="NCBI Taxonomy" id="2588534"/>
    <lineage>
        <taxon>Bacteria</taxon>
        <taxon>Pseudomonadati</taxon>
        <taxon>Pseudomonadota</taxon>
        <taxon>Betaproteobacteria</taxon>
        <taxon>Nitrosomonadales</taxon>
        <taxon>Methylophilaceae</taxon>
        <taxon>Methylophilus</taxon>
    </lineage>
</organism>
<evidence type="ECO:0000259" key="12">
    <source>
        <dbReference type="Pfam" id="PF13609"/>
    </source>
</evidence>
<evidence type="ECO:0000256" key="11">
    <source>
        <dbReference type="SAM" id="SignalP"/>
    </source>
</evidence>
<feature type="chain" id="PRO_5022901274" evidence="11">
    <location>
        <begin position="25"/>
        <end position="490"/>
    </location>
</feature>
<dbReference type="InterPro" id="IPR033900">
    <property type="entry name" value="Gram_neg_porin_domain"/>
</dbReference>
<reference evidence="14" key="1">
    <citation type="journal article" date="2019" name="ISME J.">
        <title>Evolution in action: habitat transition from sediment to the pelagial leads to genome streamlining in Methylophilaceae.</title>
        <authorList>
            <person name="Salcher M."/>
            <person name="Schaefle D."/>
            <person name="Kaspar M."/>
            <person name="Neuenschwander S.M."/>
            <person name="Ghai R."/>
        </authorList>
    </citation>
    <scope>NUCLEOTIDE SEQUENCE [LARGE SCALE GENOMIC DNA]</scope>
    <source>
        <strain evidence="14">MMS-M-51</strain>
    </source>
</reference>
<dbReference type="PANTHER" id="PTHR34501">
    <property type="entry name" value="PROTEIN YDDL-RELATED"/>
    <property type="match status" value="1"/>
</dbReference>